<proteinExistence type="predicted"/>
<organism evidence="1 3">
    <name type="scientific">Ficus carica</name>
    <name type="common">Common fig</name>
    <dbReference type="NCBI Taxonomy" id="3494"/>
    <lineage>
        <taxon>Eukaryota</taxon>
        <taxon>Viridiplantae</taxon>
        <taxon>Streptophyta</taxon>
        <taxon>Embryophyta</taxon>
        <taxon>Tracheophyta</taxon>
        <taxon>Spermatophyta</taxon>
        <taxon>Magnoliopsida</taxon>
        <taxon>eudicotyledons</taxon>
        <taxon>Gunneridae</taxon>
        <taxon>Pentapetalae</taxon>
        <taxon>rosids</taxon>
        <taxon>fabids</taxon>
        <taxon>Rosales</taxon>
        <taxon>Moraceae</taxon>
        <taxon>Ficeae</taxon>
        <taxon>Ficus</taxon>
    </lineage>
</organism>
<accession>A0AA88CND4</accession>
<reference evidence="1" key="1">
    <citation type="submission" date="2023-07" db="EMBL/GenBank/DDBJ databases">
        <title>draft genome sequence of fig (Ficus carica).</title>
        <authorList>
            <person name="Takahashi T."/>
            <person name="Nishimura K."/>
        </authorList>
    </citation>
    <scope>NUCLEOTIDE SEQUENCE</scope>
</reference>
<dbReference type="EMBL" id="BTGU01000049">
    <property type="protein sequence ID" value="GMN54019.1"/>
    <property type="molecule type" value="Genomic_DNA"/>
</dbReference>
<dbReference type="Proteomes" id="UP001187192">
    <property type="component" value="Unassembled WGS sequence"/>
</dbReference>
<dbReference type="EMBL" id="BTGU01001723">
    <property type="protein sequence ID" value="GMN28313.1"/>
    <property type="molecule type" value="Genomic_DNA"/>
</dbReference>
<evidence type="ECO:0000313" key="1">
    <source>
        <dbReference type="EMBL" id="GMN28313.1"/>
    </source>
</evidence>
<name>A0AA88CND4_FICCA</name>
<evidence type="ECO:0000313" key="3">
    <source>
        <dbReference type="Proteomes" id="UP001187192"/>
    </source>
</evidence>
<comment type="caution">
    <text evidence="1">The sequence shown here is derived from an EMBL/GenBank/DDBJ whole genome shotgun (WGS) entry which is preliminary data.</text>
</comment>
<sequence>MMQVIAKAAENGAELDCNTQIEMVFKTLSKDFVGFRAAYNFGGSELILTKLMKELQTYELMLNDRVQP</sequence>
<protein>
    <submittedName>
        <fullName evidence="1">Uncharacterized protein</fullName>
    </submittedName>
</protein>
<keyword evidence="3" id="KW-1185">Reference proteome</keyword>
<evidence type="ECO:0000313" key="2">
    <source>
        <dbReference type="EMBL" id="GMN54019.1"/>
    </source>
</evidence>
<dbReference type="AlphaFoldDB" id="A0AA88CND4"/>
<gene>
    <name evidence="2" type="ORF">TIFTF001_023154</name>
    <name evidence="1" type="ORF">TIFTF001_041150</name>
</gene>